<dbReference type="InterPro" id="IPR001932">
    <property type="entry name" value="PPM-type_phosphatase-like_dom"/>
</dbReference>
<feature type="coiled-coil region" evidence="2">
    <location>
        <begin position="412"/>
        <end position="457"/>
    </location>
</feature>
<sequence>MRRNGNRLLGTVKMNFIEYISIIAIGFFMVPSPKAAADQGLSQAPILSAQQWYWALDPVQSPAVSSQNPLTDLQLMFTPLDEQALANLGNLLPGKRGYIWVRGDFPGIISFSSLPLGLFLGRVTMTDQTWVNGIFVGETGRNPPNYFSYWNTSREYAIPQEAIQLGKPISVLLHIWVDGEGSLASRPFISYRQQTVHASRWENFWNSTVNLMFAAIMLIVSVYHFILYYRRKKDKENFSFALLNLLSVLYLSNFFITELPGMPPLWLSYVSFQKFINLVLFFMLFKLSGFVRDYLRRTDPAWVFWVRVLLFAIPVGIILLCPNYSTLREVRLLTQLFLLPPLAYVLYIPISALIKREGDALPLLLGFSPMVLTALLDIFLHEVMKLYNFPYITGFGWQIVLISFLFLLAGRFARARNEAEELNAHLENKVKERTEALSQANMQLQQVNAALEEANYRAQRDLKMAEFVQKSFYPAFLPALNGWDVAYAFEPMSGVSGDLYDFYIDEHTLLGAGLFDVSGHGIASGLVAMLAKSVVYRQFTDGRDIPLGEVMKKIDEKLISEKGNIENYLTGILLRFTDDRVEYVNAGHPDLLYRSGRTGVVKAVESRQGESRGRFIGLEGLSEGYRSLRFPIHSGDTLLVYSDCLVEAKNAAGQEFGNERLRETLSQAPAEAGAAAVRDYILEKFKAFLSGEPPKDDLTMLVLIKG</sequence>
<evidence type="ECO:0000313" key="5">
    <source>
        <dbReference type="EMBL" id="HFH30452.1"/>
    </source>
</evidence>
<evidence type="ECO:0000256" key="3">
    <source>
        <dbReference type="SAM" id="Phobius"/>
    </source>
</evidence>
<dbReference type="Gene3D" id="3.60.40.10">
    <property type="entry name" value="PPM-type phosphatase domain"/>
    <property type="match status" value="1"/>
</dbReference>
<keyword evidence="1" id="KW-0378">Hydrolase</keyword>
<dbReference type="InterPro" id="IPR036457">
    <property type="entry name" value="PPM-type-like_dom_sf"/>
</dbReference>
<name>A0A7C3E3F2_9SPIR</name>
<feature type="transmembrane region" description="Helical" evidence="3">
    <location>
        <begin position="386"/>
        <end position="408"/>
    </location>
</feature>
<keyword evidence="3" id="KW-1133">Transmembrane helix</keyword>
<evidence type="ECO:0000256" key="1">
    <source>
        <dbReference type="ARBA" id="ARBA00022801"/>
    </source>
</evidence>
<feature type="transmembrane region" description="Helical" evidence="3">
    <location>
        <begin position="332"/>
        <end position="354"/>
    </location>
</feature>
<feature type="domain" description="PPM-type phosphatase" evidence="4">
    <location>
        <begin position="480"/>
        <end position="705"/>
    </location>
</feature>
<reference evidence="5" key="1">
    <citation type="journal article" date="2020" name="mSystems">
        <title>Genome- and Community-Level Interaction Insights into Carbon Utilization and Element Cycling Functions of Hydrothermarchaeota in Hydrothermal Sediment.</title>
        <authorList>
            <person name="Zhou Z."/>
            <person name="Liu Y."/>
            <person name="Xu W."/>
            <person name="Pan J."/>
            <person name="Luo Z.H."/>
            <person name="Li M."/>
        </authorList>
    </citation>
    <scope>NUCLEOTIDE SEQUENCE [LARGE SCALE GENOMIC DNA]</scope>
    <source>
        <strain evidence="5">SpSt-503</strain>
    </source>
</reference>
<feature type="transmembrane region" description="Helical" evidence="3">
    <location>
        <begin position="238"/>
        <end position="256"/>
    </location>
</feature>
<dbReference type="EMBL" id="DSVL01000409">
    <property type="protein sequence ID" value="HFH30452.1"/>
    <property type="molecule type" value="Genomic_DNA"/>
</dbReference>
<dbReference type="Pfam" id="PF07228">
    <property type="entry name" value="SpoIIE"/>
    <property type="match status" value="1"/>
</dbReference>
<dbReference type="SMART" id="SM00331">
    <property type="entry name" value="PP2C_SIG"/>
    <property type="match status" value="1"/>
</dbReference>
<dbReference type="InterPro" id="IPR011623">
    <property type="entry name" value="7TMR_DISM_rcpt_extracell_dom1"/>
</dbReference>
<evidence type="ECO:0000259" key="4">
    <source>
        <dbReference type="SMART" id="SM00331"/>
    </source>
</evidence>
<feature type="transmembrane region" description="Helical" evidence="3">
    <location>
        <begin position="276"/>
        <end position="295"/>
    </location>
</feature>
<feature type="transmembrane region" description="Helical" evidence="3">
    <location>
        <begin position="361"/>
        <end position="380"/>
    </location>
</feature>
<organism evidence="5">
    <name type="scientific">Gracilinema caldarium</name>
    <dbReference type="NCBI Taxonomy" id="215591"/>
    <lineage>
        <taxon>Bacteria</taxon>
        <taxon>Pseudomonadati</taxon>
        <taxon>Spirochaetota</taxon>
        <taxon>Spirochaetia</taxon>
        <taxon>Spirochaetales</taxon>
        <taxon>Breznakiellaceae</taxon>
        <taxon>Gracilinema</taxon>
    </lineage>
</organism>
<keyword evidence="3" id="KW-0472">Membrane</keyword>
<dbReference type="GO" id="GO:0016791">
    <property type="term" value="F:phosphatase activity"/>
    <property type="evidence" value="ECO:0007669"/>
    <property type="project" value="TreeGrafter"/>
</dbReference>
<feature type="transmembrane region" description="Helical" evidence="3">
    <location>
        <begin position="204"/>
        <end position="226"/>
    </location>
</feature>
<accession>A0A7C3E3F2</accession>
<dbReference type="AlphaFoldDB" id="A0A7C3E3F2"/>
<evidence type="ECO:0000256" key="2">
    <source>
        <dbReference type="SAM" id="Coils"/>
    </source>
</evidence>
<keyword evidence="2" id="KW-0175">Coiled coil</keyword>
<proteinExistence type="predicted"/>
<dbReference type="PANTHER" id="PTHR43156:SF9">
    <property type="entry name" value="HAMP DOMAIN-CONTAINING PROTEIN"/>
    <property type="match status" value="1"/>
</dbReference>
<dbReference type="PANTHER" id="PTHR43156">
    <property type="entry name" value="STAGE II SPORULATION PROTEIN E-RELATED"/>
    <property type="match status" value="1"/>
</dbReference>
<keyword evidence="3" id="KW-0812">Transmembrane</keyword>
<protein>
    <recommendedName>
        <fullName evidence="4">PPM-type phosphatase domain-containing protein</fullName>
    </recommendedName>
</protein>
<gene>
    <name evidence="5" type="ORF">ENS59_13245</name>
</gene>
<dbReference type="InterPro" id="IPR052016">
    <property type="entry name" value="Bact_Sigma-Reg"/>
</dbReference>
<feature type="transmembrane region" description="Helical" evidence="3">
    <location>
        <begin position="302"/>
        <end position="320"/>
    </location>
</feature>
<dbReference type="Pfam" id="PF07695">
    <property type="entry name" value="7TMR-DISM_7TM"/>
    <property type="match status" value="1"/>
</dbReference>
<comment type="caution">
    <text evidence="5">The sequence shown here is derived from an EMBL/GenBank/DDBJ whole genome shotgun (WGS) entry which is preliminary data.</text>
</comment>